<proteinExistence type="predicted"/>
<sequence length="125" mass="14190">MKISTFEEKHGIHWTVQNQLDDLDFTDHLTILANTHQQMLMETTSVAAASASVDLNIHKGNSKILKYNTQNTNTVTLDGEPLNEMETYTYMDSIVDQCGGCDADVNVKVDKARTTFLHWKNMRLK</sequence>
<gene>
    <name evidence="1" type="ORF">SMRZ_LOCUS21978</name>
</gene>
<keyword evidence="2" id="KW-1185">Reference proteome</keyword>
<reference evidence="1 2" key="1">
    <citation type="submission" date="2018-11" db="EMBL/GenBank/DDBJ databases">
        <authorList>
            <consortium name="Pathogen Informatics"/>
        </authorList>
    </citation>
    <scope>NUCLEOTIDE SEQUENCE [LARGE SCALE GENOMIC DNA]</scope>
    <source>
        <strain evidence="1 2">Zambia</strain>
    </source>
</reference>
<evidence type="ECO:0000313" key="2">
    <source>
        <dbReference type="Proteomes" id="UP000277204"/>
    </source>
</evidence>
<accession>A0A183N103</accession>
<protein>
    <submittedName>
        <fullName evidence="1">Uncharacterized protein</fullName>
    </submittedName>
</protein>
<dbReference type="AlphaFoldDB" id="A0A183N103"/>
<name>A0A183N103_9TREM</name>
<dbReference type="EMBL" id="UZAI01018935">
    <property type="protein sequence ID" value="VDP41438.1"/>
    <property type="molecule type" value="Genomic_DNA"/>
</dbReference>
<dbReference type="Proteomes" id="UP000277204">
    <property type="component" value="Unassembled WGS sequence"/>
</dbReference>
<evidence type="ECO:0000313" key="1">
    <source>
        <dbReference type="EMBL" id="VDP41438.1"/>
    </source>
</evidence>
<organism evidence="1 2">
    <name type="scientific">Schistosoma margrebowiei</name>
    <dbReference type="NCBI Taxonomy" id="48269"/>
    <lineage>
        <taxon>Eukaryota</taxon>
        <taxon>Metazoa</taxon>
        <taxon>Spiralia</taxon>
        <taxon>Lophotrochozoa</taxon>
        <taxon>Platyhelminthes</taxon>
        <taxon>Trematoda</taxon>
        <taxon>Digenea</taxon>
        <taxon>Strigeidida</taxon>
        <taxon>Schistosomatoidea</taxon>
        <taxon>Schistosomatidae</taxon>
        <taxon>Schistosoma</taxon>
    </lineage>
</organism>